<evidence type="ECO:0000256" key="5">
    <source>
        <dbReference type="ARBA" id="ARBA00022801"/>
    </source>
</evidence>
<dbReference type="PANTHER" id="PTHR34276">
    <property type="entry name" value="MINI-RIBONUCLEASE 3"/>
    <property type="match status" value="1"/>
</dbReference>
<keyword evidence="6" id="KW-0694">RNA-binding</keyword>
<keyword evidence="4 6" id="KW-0255">Endonuclease</keyword>
<keyword evidence="6" id="KW-0699">rRNA-binding</keyword>
<organism evidence="7 8">
    <name type="scientific">Clostridium botulinum</name>
    <dbReference type="NCBI Taxonomy" id="1491"/>
    <lineage>
        <taxon>Bacteria</taxon>
        <taxon>Bacillati</taxon>
        <taxon>Bacillota</taxon>
        <taxon>Clostridia</taxon>
        <taxon>Eubacteriales</taxon>
        <taxon>Clostridiaceae</taxon>
        <taxon>Clostridium</taxon>
    </lineage>
</organism>
<dbReference type="GeneID" id="5204359"/>
<sequence>MDFSLFQNKFTIKDGKTLNPLVLAFIGDAVYEVFIRTFLVDNNRELNVHKLHVNAIKYVKAHGQSDCIKDIMADLNEDELYIFKRGRNAKSGTVPKNADVQEYRFATGFEALIGFLYITDQQERLNYLLNNIVTLNGKKGALDNES</sequence>
<dbReference type="PANTHER" id="PTHR34276:SF1">
    <property type="entry name" value="MINI-RIBONUCLEASE 3"/>
    <property type="match status" value="1"/>
</dbReference>
<accession>A0A0E1QNW7</accession>
<keyword evidence="3 6" id="KW-0540">Nuclease</keyword>
<dbReference type="EMBL" id="SWOY01000017">
    <property type="protein sequence ID" value="NFG18824.1"/>
    <property type="molecule type" value="Genomic_DNA"/>
</dbReference>
<dbReference type="OrthoDB" id="46571at2"/>
<dbReference type="Pfam" id="PF00636">
    <property type="entry name" value="Ribonuclease_3"/>
    <property type="match status" value="1"/>
</dbReference>
<dbReference type="AlphaFoldDB" id="A0A0E1QNW7"/>
<reference evidence="7 8" key="1">
    <citation type="submission" date="2019-04" db="EMBL/GenBank/DDBJ databases">
        <title>Genome sequencing of Clostridium botulinum Groups I-IV and Clostridium butyricum.</title>
        <authorList>
            <person name="Brunt J."/>
            <person name="Van Vliet A.H.M."/>
            <person name="Stringer S.C."/>
            <person name="Carter A.T."/>
            <person name="Peck M.W."/>
        </authorList>
    </citation>
    <scope>NUCLEOTIDE SEQUENCE [LARGE SCALE GENOMIC DNA]</scope>
    <source>
        <strain evidence="7 8">IFR 18/037</strain>
    </source>
</reference>
<evidence type="ECO:0000313" key="8">
    <source>
        <dbReference type="Proteomes" id="UP000478995"/>
    </source>
</evidence>
<evidence type="ECO:0000256" key="1">
    <source>
        <dbReference type="ARBA" id="ARBA00022517"/>
    </source>
</evidence>
<evidence type="ECO:0000313" key="7">
    <source>
        <dbReference type="EMBL" id="NFG18824.1"/>
    </source>
</evidence>
<comment type="similarity">
    <text evidence="6">Belongs to the MrnC RNase family.</text>
</comment>
<dbReference type="PIRSF" id="PIRSF005520">
    <property type="entry name" value="UCP005520"/>
    <property type="match status" value="1"/>
</dbReference>
<dbReference type="InterPro" id="IPR000999">
    <property type="entry name" value="RNase_III_dom"/>
</dbReference>
<comment type="caution">
    <text evidence="7">The sequence shown here is derived from an EMBL/GenBank/DDBJ whole genome shotgun (WGS) entry which is preliminary data.</text>
</comment>
<gene>
    <name evidence="6" type="primary">mrnC</name>
    <name evidence="7" type="ORF">FC794_19075</name>
</gene>
<evidence type="ECO:0000256" key="4">
    <source>
        <dbReference type="ARBA" id="ARBA00022759"/>
    </source>
</evidence>
<name>A0A0E1QNW7_CLOBO</name>
<keyword evidence="1 6" id="KW-0690">Ribosome biogenesis</keyword>
<comment type="subunit">
    <text evidence="6">Homodimer.</text>
</comment>
<comment type="function">
    <text evidence="6">Involved in correct processing of both the 5' and 3' ends of 23S rRNA precursor. Processes 30S rRNA precursor transcript even in absence of ribonuclease 3 (Rnc); Rnc processes 30S rRNA into smaller rRNA precursors.</text>
</comment>
<dbReference type="Gene3D" id="1.10.1520.10">
    <property type="entry name" value="Ribonuclease III domain"/>
    <property type="match status" value="1"/>
</dbReference>
<dbReference type="InterPro" id="IPR036389">
    <property type="entry name" value="RNase_III_sf"/>
</dbReference>
<evidence type="ECO:0000256" key="3">
    <source>
        <dbReference type="ARBA" id="ARBA00022722"/>
    </source>
</evidence>
<feature type="active site" evidence="6">
    <location>
        <position position="28"/>
    </location>
</feature>
<keyword evidence="5 6" id="KW-0378">Hydrolase</keyword>
<dbReference type="HAMAP" id="MF_01468">
    <property type="entry name" value="RNase_Mini_III"/>
    <property type="match status" value="1"/>
</dbReference>
<dbReference type="GO" id="GO:0006364">
    <property type="term" value="P:rRNA processing"/>
    <property type="evidence" value="ECO:0007669"/>
    <property type="project" value="UniProtKB-UniRule"/>
</dbReference>
<dbReference type="RefSeq" id="WP_003357282.1">
    <property type="nucleotide sequence ID" value="NZ_AP014696.1"/>
</dbReference>
<keyword evidence="6" id="KW-0460">Magnesium</keyword>
<comment type="cofactor">
    <cofactor evidence="6">
        <name>Mg(2+)</name>
        <dbReference type="ChEBI" id="CHEBI:18420"/>
    </cofactor>
</comment>
<dbReference type="Proteomes" id="UP000478995">
    <property type="component" value="Unassembled WGS sequence"/>
</dbReference>
<dbReference type="InterPro" id="IPR008226">
    <property type="entry name" value="Mini3_fam"/>
</dbReference>
<dbReference type="OMA" id="VYEVYIR"/>
<proteinExistence type="inferred from homology"/>
<keyword evidence="6" id="KW-0963">Cytoplasm</keyword>
<dbReference type="SUPFAM" id="SSF69065">
    <property type="entry name" value="RNase III domain-like"/>
    <property type="match status" value="1"/>
</dbReference>
<evidence type="ECO:0000256" key="6">
    <source>
        <dbReference type="HAMAP-Rule" id="MF_01468"/>
    </source>
</evidence>
<protein>
    <recommendedName>
        <fullName evidence="6">Mini-ribonuclease 3</fullName>
        <shortName evidence="6">Mini-3</shortName>
        <shortName evidence="6">Mini-RNase 3</shortName>
        <ecNumber evidence="6">3.1.26.-</ecNumber>
    </recommendedName>
    <alternativeName>
        <fullName evidence="6">Mini-RNase III</fullName>
        <shortName evidence="6">Mini-III</shortName>
    </alternativeName>
</protein>
<dbReference type="GO" id="GO:0005737">
    <property type="term" value="C:cytoplasm"/>
    <property type="evidence" value="ECO:0007669"/>
    <property type="project" value="UniProtKB-SubCell"/>
</dbReference>
<dbReference type="GO" id="GO:0019843">
    <property type="term" value="F:rRNA binding"/>
    <property type="evidence" value="ECO:0007669"/>
    <property type="project" value="UniProtKB-UniRule"/>
</dbReference>
<evidence type="ECO:0000256" key="2">
    <source>
        <dbReference type="ARBA" id="ARBA00022552"/>
    </source>
</evidence>
<dbReference type="GO" id="GO:0004525">
    <property type="term" value="F:ribonuclease III activity"/>
    <property type="evidence" value="ECO:0007669"/>
    <property type="project" value="InterPro"/>
</dbReference>
<comment type="subcellular location">
    <subcellularLocation>
        <location evidence="6">Cytoplasm</location>
    </subcellularLocation>
</comment>
<keyword evidence="2 6" id="KW-0698">rRNA processing</keyword>
<dbReference type="EC" id="3.1.26.-" evidence="6"/>